<feature type="transmembrane region" description="Helical" evidence="7">
    <location>
        <begin position="210"/>
        <end position="230"/>
    </location>
</feature>
<keyword evidence="2 7" id="KW-0813">Transport</keyword>
<name>A0A7G9FUJ2_9FIRM</name>
<dbReference type="GO" id="GO:0005886">
    <property type="term" value="C:plasma membrane"/>
    <property type="evidence" value="ECO:0007669"/>
    <property type="project" value="UniProtKB-SubCell"/>
</dbReference>
<evidence type="ECO:0000256" key="1">
    <source>
        <dbReference type="ARBA" id="ARBA00004651"/>
    </source>
</evidence>
<proteinExistence type="inferred from homology"/>
<feature type="transmembrane region" description="Helical" evidence="7">
    <location>
        <begin position="12"/>
        <end position="33"/>
    </location>
</feature>
<evidence type="ECO:0000256" key="3">
    <source>
        <dbReference type="ARBA" id="ARBA00022475"/>
    </source>
</evidence>
<evidence type="ECO:0000313" key="9">
    <source>
        <dbReference type="EMBL" id="QNM02224.1"/>
    </source>
</evidence>
<reference evidence="9 10" key="1">
    <citation type="submission" date="2020-08" db="EMBL/GenBank/DDBJ databases">
        <authorList>
            <person name="Liu C."/>
            <person name="Sun Q."/>
        </authorList>
    </citation>
    <scope>NUCLEOTIDE SEQUENCE [LARGE SCALE GENOMIC DNA]</scope>
    <source>
        <strain evidence="9 10">NSJ-8</strain>
    </source>
</reference>
<feature type="transmembrane region" description="Helical" evidence="7">
    <location>
        <begin position="170"/>
        <end position="189"/>
    </location>
</feature>
<gene>
    <name evidence="9" type="ORF">H9Q77_14320</name>
</gene>
<keyword evidence="5 7" id="KW-1133">Transmembrane helix</keyword>
<feature type="transmembrane region" description="Helical" evidence="7">
    <location>
        <begin position="263"/>
        <end position="283"/>
    </location>
</feature>
<feature type="transmembrane region" description="Helical" evidence="7">
    <location>
        <begin position="107"/>
        <end position="128"/>
    </location>
</feature>
<comment type="subcellular location">
    <subcellularLocation>
        <location evidence="1 7">Cell membrane</location>
        <topology evidence="1 7">Multi-pass membrane protein</topology>
    </subcellularLocation>
</comment>
<feature type="transmembrane region" description="Helical" evidence="7">
    <location>
        <begin position="75"/>
        <end position="95"/>
    </location>
</feature>
<dbReference type="SUPFAM" id="SSF161098">
    <property type="entry name" value="MetI-like"/>
    <property type="match status" value="1"/>
</dbReference>
<dbReference type="Proteomes" id="UP000515981">
    <property type="component" value="Chromosome"/>
</dbReference>
<dbReference type="PROSITE" id="PS50928">
    <property type="entry name" value="ABC_TM1"/>
    <property type="match status" value="1"/>
</dbReference>
<dbReference type="PANTHER" id="PTHR30193:SF37">
    <property type="entry name" value="INNER MEMBRANE ABC TRANSPORTER PERMEASE PROTEIN YCJO"/>
    <property type="match status" value="1"/>
</dbReference>
<evidence type="ECO:0000256" key="4">
    <source>
        <dbReference type="ARBA" id="ARBA00022692"/>
    </source>
</evidence>
<dbReference type="Gene3D" id="1.10.3720.10">
    <property type="entry name" value="MetI-like"/>
    <property type="match status" value="1"/>
</dbReference>
<keyword evidence="4 7" id="KW-0812">Transmembrane</keyword>
<accession>A0A7G9FUJ2</accession>
<evidence type="ECO:0000256" key="7">
    <source>
        <dbReference type="RuleBase" id="RU363032"/>
    </source>
</evidence>
<dbReference type="Pfam" id="PF00528">
    <property type="entry name" value="BPD_transp_1"/>
    <property type="match status" value="1"/>
</dbReference>
<protein>
    <submittedName>
        <fullName evidence="9">Sugar ABC transporter permease</fullName>
    </submittedName>
</protein>
<comment type="similarity">
    <text evidence="7">Belongs to the binding-protein-dependent transport system permease family.</text>
</comment>
<evidence type="ECO:0000256" key="6">
    <source>
        <dbReference type="ARBA" id="ARBA00023136"/>
    </source>
</evidence>
<organism evidence="9 10">
    <name type="scientific">Simiaoa sunii</name>
    <dbReference type="NCBI Taxonomy" id="2763672"/>
    <lineage>
        <taxon>Bacteria</taxon>
        <taxon>Bacillati</taxon>
        <taxon>Bacillota</taxon>
        <taxon>Clostridia</taxon>
        <taxon>Lachnospirales</taxon>
        <taxon>Lachnospiraceae</taxon>
        <taxon>Simiaoa</taxon>
    </lineage>
</organism>
<evidence type="ECO:0000259" key="8">
    <source>
        <dbReference type="PROSITE" id="PS50928"/>
    </source>
</evidence>
<keyword evidence="6 7" id="KW-0472">Membrane</keyword>
<sequence length="292" mass="32119">MKFSVREKQNMTGWAFLTPAVILIFLMNFIPIIKAILMSFQTGKTGNMRFAGFINYARILEDSKCKDALMVTLEYVVVTVPLIIVLALILAVLLNDPKLKLKGIYRTCIFVPAAVSMVASAVIFRSLFATDGFVNSVLIQLGILETGYNFLGRPVSAKIILMMIRVWKNLGYQMIFYLAALQSIDISLYEAAKVDGATALQRFFKITVPLLKPTLVFTLVMSVNAAIQVYDESVNLTNGGPGNATMPIAHYIYSLAFGGVPNFGYACALSVIVLIVVGSLTMIQMKAGDRRE</sequence>
<dbReference type="AlphaFoldDB" id="A0A7G9FUJ2"/>
<dbReference type="InterPro" id="IPR000515">
    <property type="entry name" value="MetI-like"/>
</dbReference>
<dbReference type="CDD" id="cd06261">
    <property type="entry name" value="TM_PBP2"/>
    <property type="match status" value="1"/>
</dbReference>
<evidence type="ECO:0000313" key="10">
    <source>
        <dbReference type="Proteomes" id="UP000515981"/>
    </source>
</evidence>
<evidence type="ECO:0000256" key="5">
    <source>
        <dbReference type="ARBA" id="ARBA00022989"/>
    </source>
</evidence>
<dbReference type="KEGG" id="ssun:H9Q77_14320"/>
<dbReference type="InterPro" id="IPR051393">
    <property type="entry name" value="ABC_transporter_permease"/>
</dbReference>
<dbReference type="PANTHER" id="PTHR30193">
    <property type="entry name" value="ABC TRANSPORTER PERMEASE PROTEIN"/>
    <property type="match status" value="1"/>
</dbReference>
<keyword evidence="3" id="KW-1003">Cell membrane</keyword>
<feature type="domain" description="ABC transmembrane type-1" evidence="8">
    <location>
        <begin position="69"/>
        <end position="284"/>
    </location>
</feature>
<keyword evidence="10" id="KW-1185">Reference proteome</keyword>
<evidence type="ECO:0000256" key="2">
    <source>
        <dbReference type="ARBA" id="ARBA00022448"/>
    </source>
</evidence>
<dbReference type="EMBL" id="CP060633">
    <property type="protein sequence ID" value="QNM02224.1"/>
    <property type="molecule type" value="Genomic_DNA"/>
</dbReference>
<dbReference type="InterPro" id="IPR035906">
    <property type="entry name" value="MetI-like_sf"/>
</dbReference>
<dbReference type="GO" id="GO:0055085">
    <property type="term" value="P:transmembrane transport"/>
    <property type="evidence" value="ECO:0007669"/>
    <property type="project" value="InterPro"/>
</dbReference>